<name>A0AAW1MI61_POPJA</name>
<evidence type="ECO:0000313" key="2">
    <source>
        <dbReference type="Proteomes" id="UP001458880"/>
    </source>
</evidence>
<comment type="caution">
    <text evidence="1">The sequence shown here is derived from an EMBL/GenBank/DDBJ whole genome shotgun (WGS) entry which is preliminary data.</text>
</comment>
<reference evidence="1 2" key="1">
    <citation type="journal article" date="2024" name="BMC Genomics">
        <title>De novo assembly and annotation of Popillia japonica's genome with initial clues to its potential as an invasive pest.</title>
        <authorList>
            <person name="Cucini C."/>
            <person name="Boschi S."/>
            <person name="Funari R."/>
            <person name="Cardaioli E."/>
            <person name="Iannotti N."/>
            <person name="Marturano G."/>
            <person name="Paoli F."/>
            <person name="Bruttini M."/>
            <person name="Carapelli A."/>
            <person name="Frati F."/>
            <person name="Nardi F."/>
        </authorList>
    </citation>
    <scope>NUCLEOTIDE SEQUENCE [LARGE SCALE GENOMIC DNA]</scope>
    <source>
        <strain evidence="1">DMR45628</strain>
    </source>
</reference>
<dbReference type="EMBL" id="JASPKY010000049">
    <property type="protein sequence ID" value="KAK9745347.1"/>
    <property type="molecule type" value="Genomic_DNA"/>
</dbReference>
<gene>
    <name evidence="1" type="ORF">QE152_g6975</name>
</gene>
<accession>A0AAW1MI61</accession>
<protein>
    <submittedName>
        <fullName evidence="1">Uncharacterized protein</fullName>
    </submittedName>
</protein>
<dbReference type="Proteomes" id="UP001458880">
    <property type="component" value="Unassembled WGS sequence"/>
</dbReference>
<dbReference type="AlphaFoldDB" id="A0AAW1MI61"/>
<keyword evidence="2" id="KW-1185">Reference proteome</keyword>
<organism evidence="1 2">
    <name type="scientific">Popillia japonica</name>
    <name type="common">Japanese beetle</name>
    <dbReference type="NCBI Taxonomy" id="7064"/>
    <lineage>
        <taxon>Eukaryota</taxon>
        <taxon>Metazoa</taxon>
        <taxon>Ecdysozoa</taxon>
        <taxon>Arthropoda</taxon>
        <taxon>Hexapoda</taxon>
        <taxon>Insecta</taxon>
        <taxon>Pterygota</taxon>
        <taxon>Neoptera</taxon>
        <taxon>Endopterygota</taxon>
        <taxon>Coleoptera</taxon>
        <taxon>Polyphaga</taxon>
        <taxon>Scarabaeiformia</taxon>
        <taxon>Scarabaeidae</taxon>
        <taxon>Rutelinae</taxon>
        <taxon>Popillia</taxon>
    </lineage>
</organism>
<sequence length="73" mass="8353">MCVTTHSPTYRGLPPYNPDMSRKVDIVKQLFTTEKRTRQRGKCKFAEVLLFEKEELTSAVKKIKTGKAPGPNR</sequence>
<evidence type="ECO:0000313" key="1">
    <source>
        <dbReference type="EMBL" id="KAK9745347.1"/>
    </source>
</evidence>
<proteinExistence type="predicted"/>